<dbReference type="SUPFAM" id="SSF56496">
    <property type="entry name" value="Fibrinogen C-terminal domain-like"/>
    <property type="match status" value="1"/>
</dbReference>
<dbReference type="SUPFAM" id="SSF57196">
    <property type="entry name" value="EGF/Laminin"/>
    <property type="match status" value="1"/>
</dbReference>
<dbReference type="InterPro" id="IPR036056">
    <property type="entry name" value="Fibrinogen-like_C"/>
</dbReference>
<feature type="signal peptide" evidence="5">
    <location>
        <begin position="1"/>
        <end position="25"/>
    </location>
</feature>
<dbReference type="Gene3D" id="2.60.120.200">
    <property type="match status" value="5"/>
</dbReference>
<evidence type="ECO:0008006" key="11">
    <source>
        <dbReference type="Google" id="ProtNLM"/>
    </source>
</evidence>
<dbReference type="Pfam" id="PF02210">
    <property type="entry name" value="Laminin_G_2"/>
    <property type="match status" value="5"/>
</dbReference>
<evidence type="ECO:0000259" key="7">
    <source>
        <dbReference type="PROSITE" id="PS50026"/>
    </source>
</evidence>
<accession>A0A1D1W1H2</accession>
<feature type="region of interest" description="Disordered" evidence="3">
    <location>
        <begin position="579"/>
        <end position="656"/>
    </location>
</feature>
<feature type="compositionally biased region" description="Basic and acidic residues" evidence="3">
    <location>
        <begin position="582"/>
        <end position="593"/>
    </location>
</feature>
<gene>
    <name evidence="9" type="primary">RvY_17112-1</name>
    <name evidence="9" type="synonym">RvY_17112.1</name>
    <name evidence="9" type="ORF">RvY_17112</name>
</gene>
<dbReference type="SUPFAM" id="SSF49899">
    <property type="entry name" value="Concanavalin A-like lectins/glucanases"/>
    <property type="match status" value="5"/>
</dbReference>
<dbReference type="Gene3D" id="2.10.25.10">
    <property type="entry name" value="Laminin"/>
    <property type="match status" value="3"/>
</dbReference>
<dbReference type="PANTHER" id="PTHR15036:SF85">
    <property type="entry name" value="SP2353, ISOFORM A"/>
    <property type="match status" value="1"/>
</dbReference>
<feature type="chain" id="PRO_5008899099" description="EGF-like domain-containing protein" evidence="5">
    <location>
        <begin position="26"/>
        <end position="1874"/>
    </location>
</feature>
<feature type="domain" description="Fibrinogen C-terminal" evidence="8">
    <location>
        <begin position="826"/>
        <end position="879"/>
    </location>
</feature>
<keyword evidence="4" id="KW-0472">Membrane</keyword>
<dbReference type="InterPro" id="IPR000152">
    <property type="entry name" value="EGF-type_Asp/Asn_hydroxyl_site"/>
</dbReference>
<feature type="domain" description="EGF-like" evidence="7">
    <location>
        <begin position="1208"/>
        <end position="1245"/>
    </location>
</feature>
<dbReference type="SMART" id="SM00282">
    <property type="entry name" value="LamG"/>
    <property type="match status" value="5"/>
</dbReference>
<feature type="domain" description="Laminin G" evidence="6">
    <location>
        <begin position="1034"/>
        <end position="1207"/>
    </location>
</feature>
<dbReference type="InterPro" id="IPR000742">
    <property type="entry name" value="EGF"/>
</dbReference>
<reference evidence="9 10" key="1">
    <citation type="journal article" date="2016" name="Nat. Commun.">
        <title>Extremotolerant tardigrade genome and improved radiotolerance of human cultured cells by tardigrade-unique protein.</title>
        <authorList>
            <person name="Hashimoto T."/>
            <person name="Horikawa D.D."/>
            <person name="Saito Y."/>
            <person name="Kuwahara H."/>
            <person name="Kozuka-Hata H."/>
            <person name="Shin-I T."/>
            <person name="Minakuchi Y."/>
            <person name="Ohishi K."/>
            <person name="Motoyama A."/>
            <person name="Aizu T."/>
            <person name="Enomoto A."/>
            <person name="Kondo K."/>
            <person name="Tanaka S."/>
            <person name="Hara Y."/>
            <person name="Koshikawa S."/>
            <person name="Sagara H."/>
            <person name="Miura T."/>
            <person name="Yokobori S."/>
            <person name="Miyagawa K."/>
            <person name="Suzuki Y."/>
            <person name="Kubo T."/>
            <person name="Oyama M."/>
            <person name="Kohara Y."/>
            <person name="Fujiyama A."/>
            <person name="Arakawa K."/>
            <person name="Katayama T."/>
            <person name="Toyoda A."/>
            <person name="Kunieda T."/>
        </authorList>
    </citation>
    <scope>NUCLEOTIDE SEQUENCE [LARGE SCALE GENOMIC DNA]</scope>
    <source>
        <strain evidence="9 10">YOKOZUNA-1</strain>
    </source>
</reference>
<comment type="caution">
    <text evidence="2">Lacks conserved residue(s) required for the propagation of feature annotation.</text>
</comment>
<evidence type="ECO:0000259" key="8">
    <source>
        <dbReference type="PROSITE" id="PS51406"/>
    </source>
</evidence>
<dbReference type="CDD" id="cd00054">
    <property type="entry name" value="EGF_CA"/>
    <property type="match status" value="3"/>
</dbReference>
<dbReference type="OrthoDB" id="5989513at2759"/>
<feature type="domain" description="Laminin G" evidence="6">
    <location>
        <begin position="253"/>
        <end position="452"/>
    </location>
</feature>
<keyword evidence="5" id="KW-0732">Signal</keyword>
<evidence type="ECO:0000313" key="10">
    <source>
        <dbReference type="Proteomes" id="UP000186922"/>
    </source>
</evidence>
<feature type="transmembrane region" description="Helical" evidence="4">
    <location>
        <begin position="1759"/>
        <end position="1782"/>
    </location>
</feature>
<evidence type="ECO:0000313" key="9">
    <source>
        <dbReference type="EMBL" id="GAV07251.1"/>
    </source>
</evidence>
<dbReference type="SMART" id="SM00179">
    <property type="entry name" value="EGF_CA"/>
    <property type="match status" value="2"/>
</dbReference>
<dbReference type="Gene3D" id="2.60.120.1000">
    <property type="match status" value="1"/>
</dbReference>
<feature type="domain" description="Laminin G" evidence="6">
    <location>
        <begin position="1252"/>
        <end position="1453"/>
    </location>
</feature>
<dbReference type="GO" id="GO:0016020">
    <property type="term" value="C:membrane"/>
    <property type="evidence" value="ECO:0007669"/>
    <property type="project" value="UniProtKB-SubCell"/>
</dbReference>
<sequence length="1874" mass="203009">MMGPASGQLWICWLIFTGFCAFTHSRSFRISPAKADQPLPYFTIDGQLPTSVLDLSFRFKTSNPNGVLLHLIATDSAHPAVESQLLLQLKDGKIDMSHTAKGENSAAQEIAHLADNQWHELHVIYDPLQSHTVQSRVDKRENPTLTLKLGSSGGEYAQGAQYNIHLGGASNGTASSSGRLEGCISDVQYELQSSSDGMVALDWKELPVTNDAAYEECQEVTCPCLHGGVCLEGGKCDCSPSTFEGPTCASPDVSVITLNGDQYVHYKQDGDQTTVNSRLAWDFKTYFSEAFLMSGSVRTSDGGESSPISLTVLVSGKYLHISLHNGAVPSQVTVEDTEVSDGRWHSLVLEAKQGGLSVKVDSYGENHVGLPDGHKGTSLLLLPEVLLGGIDQRQNTLHPDSQPFVGCLRRVYLGSTNILESLRNPRSLTTFLKSTTGRAIRLRPADVVDQGCEDIRSQDLAVTLASLEAAAVIALISAEPAHSPLDIAMDFRIVPAEPTPRATIISADLQTQYGAGDFKVDVGSNGLVLGLNYPDQAGNMQQLYTEPLARVTADGNWHSLQLKVVDQANSQAIVGYQAQRVRRQDDGSADKEGAGGVAPMASDEEAANMAVDSQAISSSKSEAEAVSPAAVNLSPSPTGQSTEPASQSATQQVSEQSQATTQIIGFVIGPAVTATTDSSINSSELVNSQMYRLRLAPMPEDDPNSIKMASVVAQRVKVSLLVDGQAFELSPATDSMLLRGPLTIGRRGEASGFSGCVRHIRQADQLVDGRTVANAEGSNDVALGKCGTAGPTCESSNPCQHGSLCRNGIMGATCQCDGSGYSGKTCAIPSYMQTCTDLFLAGERRSGVHIIDLDGSGPMKPTFVYCNMTSEPGTTVVTHNFHPVELKTSKLGAIRYAIQYRQFDQEDSLKKLVDISQQCRQFISYKCRMAPLKLGTHTWFRSAHETGNVTSFGSDTPGKCSCATGGTLCAMGTSRDLPCNCDADDGTNRVDEGYFTSKEFVGITNMTFINRPIRGAGTLSLGALECLGKSWIERTVSFMSHTGSLQMATLKDEEDISFFYKTNLKQAVLIYQPGVTTKWQVNSFRIAQTNETTVTLFISFNGIVQALQVATSGKRLNNGAWHLVKVEFGSDELRLSVDLNSAYMSWSKFDRVGQYVGVLHVGGYPADVPEAEPGLIGCIKGFFRGGVSVDVEAAVEGSHSQDIRRGCQSSCSPNPCQNGAECFDKFGSFECLCANPLAQSGPLCQIDINTKAITFESPDTSYMQFRTIPVENMFNEDLLLSFRSHSPSGILLYAHDNVHNFMQLHLWNSRQLIFTFNNGNRIKSLTVTDDSFTDGRWHQVHVQRQDNGTTVLTVDYHHSASLELAEGRKYITAYTHLPFDKRDLALESIVPSRPYYAIANFKNVYVGGVARPQLTTNFPGWYGCIRGVKIGQHLFDLAGEADSERSSGVVDDCHASCDRLNPCSHGGRCVNNWGNVTVPTECICRNTSYGGATCTDDIGANFDASSCLVVAYSYARGQAFDISKKLRLALTFSTAVVPQEDVAMLFVQTFQKLTEIVIGLTTKGEVIVDVLTEEASRSREVIAGNFADGQRHHVQVEIGSAQMNIQVDGTKREVGWTSSQYPGFVQYVTIGGIDIPVRRSPELEAYKPYSGCLSNPEIDLVYNTDKVGPLTPLETALRNESSPGTTTRFTGAHLEESACAAPILPPVLVGLVAPTDSSHMQTELQFPQWNVAPAVAEEYQAFPAAPTQEATPAFQRNTAIIVGVICGIFLLAALIAVIIYMCRIRRRGRNQYSPSDKIQENEATDALLLKKHGPMDESDFHHLEKVPKTAFNRPVTNYIDENILPPSPRARVVDSTTVVDTPNGTTVETITEVK</sequence>
<organism evidence="9 10">
    <name type="scientific">Ramazzottius varieornatus</name>
    <name type="common">Water bear</name>
    <name type="synonym">Tardigrade</name>
    <dbReference type="NCBI Taxonomy" id="947166"/>
    <lineage>
        <taxon>Eukaryota</taxon>
        <taxon>Metazoa</taxon>
        <taxon>Ecdysozoa</taxon>
        <taxon>Tardigrada</taxon>
        <taxon>Eutardigrada</taxon>
        <taxon>Parachela</taxon>
        <taxon>Hypsibioidea</taxon>
        <taxon>Ramazzottiidae</taxon>
        <taxon>Ramazzottius</taxon>
    </lineage>
</organism>
<keyword evidence="4" id="KW-1133">Transmembrane helix</keyword>
<keyword evidence="4" id="KW-0812">Transmembrane</keyword>
<dbReference type="GO" id="GO:0005509">
    <property type="term" value="F:calcium ion binding"/>
    <property type="evidence" value="ECO:0007669"/>
    <property type="project" value="InterPro"/>
</dbReference>
<evidence type="ECO:0000256" key="4">
    <source>
        <dbReference type="SAM" id="Phobius"/>
    </source>
</evidence>
<dbReference type="STRING" id="947166.A0A1D1W1H2"/>
<dbReference type="PROSITE" id="PS00010">
    <property type="entry name" value="ASX_HYDROXYL"/>
    <property type="match status" value="1"/>
</dbReference>
<evidence type="ECO:0000256" key="1">
    <source>
        <dbReference type="ARBA" id="ARBA00023157"/>
    </source>
</evidence>
<evidence type="ECO:0000259" key="6">
    <source>
        <dbReference type="PROSITE" id="PS50025"/>
    </source>
</evidence>
<dbReference type="Proteomes" id="UP000186922">
    <property type="component" value="Unassembled WGS sequence"/>
</dbReference>
<dbReference type="CDD" id="cd00110">
    <property type="entry name" value="LamG"/>
    <property type="match status" value="4"/>
</dbReference>
<feature type="compositionally biased region" description="Polar residues" evidence="3">
    <location>
        <begin position="633"/>
        <end position="656"/>
    </location>
</feature>
<feature type="domain" description="EGF-like" evidence="7">
    <location>
        <begin position="1454"/>
        <end position="1495"/>
    </location>
</feature>
<dbReference type="PANTHER" id="PTHR15036">
    <property type="entry name" value="PIKACHURIN-LIKE PROTEIN"/>
    <property type="match status" value="1"/>
</dbReference>
<evidence type="ECO:0000256" key="5">
    <source>
        <dbReference type="SAM" id="SignalP"/>
    </source>
</evidence>
<feature type="domain" description="Laminin G" evidence="6">
    <location>
        <begin position="28"/>
        <end position="217"/>
    </location>
</feature>
<proteinExistence type="predicted"/>
<feature type="domain" description="Laminin G" evidence="6">
    <location>
        <begin position="1499"/>
        <end position="1699"/>
    </location>
</feature>
<feature type="domain" description="EGF-like" evidence="7">
    <location>
        <begin position="789"/>
        <end position="827"/>
    </location>
</feature>
<comment type="caution">
    <text evidence="9">The sequence shown here is derived from an EMBL/GenBank/DDBJ whole genome shotgun (WGS) entry which is preliminary data.</text>
</comment>
<keyword evidence="10" id="KW-1185">Reference proteome</keyword>
<dbReference type="PROSITE" id="PS50026">
    <property type="entry name" value="EGF_3"/>
    <property type="match status" value="3"/>
</dbReference>
<dbReference type="PROSITE" id="PS51406">
    <property type="entry name" value="FIBRINOGEN_C_2"/>
    <property type="match status" value="1"/>
</dbReference>
<dbReference type="PROSITE" id="PS50025">
    <property type="entry name" value="LAM_G_DOMAIN"/>
    <property type="match status" value="5"/>
</dbReference>
<evidence type="ECO:0000256" key="2">
    <source>
        <dbReference type="PROSITE-ProRule" id="PRU00076"/>
    </source>
</evidence>
<dbReference type="InterPro" id="IPR001881">
    <property type="entry name" value="EGF-like_Ca-bd_dom"/>
</dbReference>
<dbReference type="Pfam" id="PF00008">
    <property type="entry name" value="EGF"/>
    <property type="match status" value="1"/>
</dbReference>
<keyword evidence="1" id="KW-1015">Disulfide bond</keyword>
<dbReference type="InterPro" id="IPR013320">
    <property type="entry name" value="ConA-like_dom_sf"/>
</dbReference>
<evidence type="ECO:0000256" key="3">
    <source>
        <dbReference type="SAM" id="MobiDB-lite"/>
    </source>
</evidence>
<dbReference type="InterPro" id="IPR050372">
    <property type="entry name" value="Neurexin-related_CASP"/>
</dbReference>
<dbReference type="InterPro" id="IPR002181">
    <property type="entry name" value="Fibrinogen_a/b/g_C_dom"/>
</dbReference>
<protein>
    <recommendedName>
        <fullName evidence="11">EGF-like domain-containing protein</fullName>
    </recommendedName>
</protein>
<dbReference type="CDD" id="cd00053">
    <property type="entry name" value="EGF"/>
    <property type="match status" value="1"/>
</dbReference>
<name>A0A1D1W1H2_RAMVA</name>
<dbReference type="SMART" id="SM00181">
    <property type="entry name" value="EGF"/>
    <property type="match status" value="4"/>
</dbReference>
<dbReference type="InterPro" id="IPR001791">
    <property type="entry name" value="Laminin_G"/>
</dbReference>
<keyword evidence="2" id="KW-0245">EGF-like domain</keyword>
<dbReference type="EMBL" id="BDGG01000014">
    <property type="protein sequence ID" value="GAV07251.1"/>
    <property type="molecule type" value="Genomic_DNA"/>
</dbReference>